<dbReference type="SUPFAM" id="SSF53901">
    <property type="entry name" value="Thiolase-like"/>
    <property type="match status" value="2"/>
</dbReference>
<dbReference type="PANTHER" id="PTHR43775:SF23">
    <property type="entry name" value="FATTY ACID SYNTHASE 3"/>
    <property type="match status" value="1"/>
</dbReference>
<dbReference type="Gene3D" id="3.90.180.10">
    <property type="entry name" value="Medium-chain alcohol dehydrogenases, catalytic domain"/>
    <property type="match status" value="1"/>
</dbReference>
<dbReference type="InterPro" id="IPR020841">
    <property type="entry name" value="PKS_Beta-ketoAc_synthase_dom"/>
</dbReference>
<dbReference type="InterPro" id="IPR032821">
    <property type="entry name" value="PKS_assoc"/>
</dbReference>
<dbReference type="Pfam" id="PF00109">
    <property type="entry name" value="ketoacyl-synt"/>
    <property type="match status" value="1"/>
</dbReference>
<dbReference type="CDD" id="cd00833">
    <property type="entry name" value="PKS"/>
    <property type="match status" value="1"/>
</dbReference>
<dbReference type="InterPro" id="IPR014043">
    <property type="entry name" value="Acyl_transferase_dom"/>
</dbReference>
<dbReference type="EMBL" id="OU963914">
    <property type="protein sequence ID" value="CAH0402599.1"/>
    <property type="molecule type" value="Genomic_DNA"/>
</dbReference>
<dbReference type="InterPro" id="IPR016039">
    <property type="entry name" value="Thiolase-like"/>
</dbReference>
<dbReference type="SUPFAM" id="SSF55048">
    <property type="entry name" value="Probable ACP-binding domain of malonyl-CoA ACP transacylase"/>
    <property type="match status" value="1"/>
</dbReference>
<dbReference type="Proteomes" id="UP001153292">
    <property type="component" value="Chromosome 21"/>
</dbReference>
<dbReference type="InterPro" id="IPR016035">
    <property type="entry name" value="Acyl_Trfase/lysoPLipase"/>
</dbReference>
<keyword evidence="3" id="KW-1185">Reference proteome</keyword>
<dbReference type="SUPFAM" id="SSF52151">
    <property type="entry name" value="FabD/lysophospholipase-like"/>
    <property type="match status" value="1"/>
</dbReference>
<reference evidence="2" key="1">
    <citation type="submission" date="2021-12" db="EMBL/GenBank/DDBJ databases">
        <authorList>
            <person name="King R."/>
        </authorList>
    </citation>
    <scope>NUCLEOTIDE SEQUENCE</scope>
</reference>
<dbReference type="SUPFAM" id="SSF50129">
    <property type="entry name" value="GroES-like"/>
    <property type="match status" value="1"/>
</dbReference>
<dbReference type="SUPFAM" id="SSF51735">
    <property type="entry name" value="NAD(P)-binding Rossmann-fold domains"/>
    <property type="match status" value="1"/>
</dbReference>
<dbReference type="InterPro" id="IPR020843">
    <property type="entry name" value="ER"/>
</dbReference>
<dbReference type="PANTHER" id="PTHR43775">
    <property type="entry name" value="FATTY ACID SYNTHASE"/>
    <property type="match status" value="1"/>
</dbReference>
<dbReference type="InterPro" id="IPR050091">
    <property type="entry name" value="PKS_NRPS_Biosynth_Enz"/>
</dbReference>
<proteinExistence type="predicted"/>
<dbReference type="InterPro" id="IPR029058">
    <property type="entry name" value="AB_hydrolase_fold"/>
</dbReference>
<evidence type="ECO:0000313" key="3">
    <source>
        <dbReference type="Proteomes" id="UP001153292"/>
    </source>
</evidence>
<dbReference type="Gene3D" id="3.10.129.110">
    <property type="entry name" value="Polyketide synthase dehydratase"/>
    <property type="match status" value="1"/>
</dbReference>
<dbReference type="InterPro" id="IPR001227">
    <property type="entry name" value="Ac_transferase_dom_sf"/>
</dbReference>
<feature type="domain" description="Ketosynthase family 3 (KS3)" evidence="1">
    <location>
        <begin position="24"/>
        <end position="433"/>
    </location>
</feature>
<evidence type="ECO:0000313" key="2">
    <source>
        <dbReference type="EMBL" id="CAH0402599.1"/>
    </source>
</evidence>
<evidence type="ECO:0000259" key="1">
    <source>
        <dbReference type="PROSITE" id="PS52004"/>
    </source>
</evidence>
<dbReference type="SMART" id="SM00827">
    <property type="entry name" value="PKS_AT"/>
    <property type="match status" value="1"/>
</dbReference>
<dbReference type="PROSITE" id="PS52004">
    <property type="entry name" value="KS3_2"/>
    <property type="match status" value="1"/>
</dbReference>
<dbReference type="InterPro" id="IPR014031">
    <property type="entry name" value="Ketoacyl_synth_C"/>
</dbReference>
<sequence>MDNKAMKTQETVCQEIGTSGTEDGESVVISGMSGLFPMSNNVKELSEILYNKENPITAEPMRWTSNYPGASKYTGTLPGLERFDAQFFKVNYNTSKSLDAMSRKILEQAYQALYDAGVSPDHLSGKKVGVYIGICISEMEKSIFYVNNLKQGVGISGGSKSMFANRISYWLNLRGPSMSIDEACCSSSAALDLAYQAMSKGECEAAIVGGANLLLHPQTSIHTGRIISVCPDGKTRSFDANGNGCALSEAIPIVFLQKSKNALRVYAKLIHIKNEYISTKSGSPNLGLCRNPAIFSKFLMDFYDEAKVAPEDVKYVEAVGIGIPDSDKAELEAISKVFCNKNRSGSLLLGSVISNIGYTAASMGLCSLIKVLLAYHTGKIPANLHYSNPPSDVPALQDGRICIVTEHEPFTRGYIGINNHSITGCSTHLLINSQFKPKDYKRYKSSIPHLLMISGRQESAVQQIFDDLKSRPVDPEELALFHNFHSANITGHLARGFMILETDAEQKTVSLTEQVEYFDDARRPLWFVYSGMGSQWAGMGTQLMRIPIFAAAIRRCQRALEPKGIDLVHIITSTDKNIFDNILHSFVGIAAVQIGLTDILRELGLVPDKIIGHSVGELGCAYADGCFTAEEMILSAYSRGLVSVQTPFIRGSMAAIGIGYEKVKDMLPPEIDVACHNSAESSTVSGPADVVQEFVANLSSKGIFAKEVACSNIAYHSRYIAEAGPGLLKNLTEVIKKPKQRSDRWVSTSVPRDKWDELASKTSSAEYHTNNLLSPVLFEETATLIPANAVLVEIAPHGLLQAILKRSLPISCKHIPLTRRGHPDNAFILLESIGKLFMGGYIPKASVLYPKIDFPVSTGTPMLSHLVEWAHTERWPLSVSVTANPKNASAAKFVVCLHDPEYSYLSGHIIKGKNVYPYAAALVAVWDTLAMVQKKTKETLSVTFREVEFFAQPVLNNMRPLKINVAIHRGQGRFEVMERNSKIAIGYIVQGPQNKKYLSPEINEDTDMIYTDNDIYQILSDREYQYRGLFRSINAVNKSLTKAKLLCNNNWVTLIDNMIQLNVLRQKHDAISKPMGIRIIHIDTKEHSVANVTELNGNNVFVADVDEILDRTRCGGITMESLKFGNLAHSHSETTLQFIPQFGPSDGDDASREVDISTLKEKRSSFPYIALRSKSIGDFKSLTWMTVPEPVSSGVSVTVHYAGLNTVDSMRAEGTGDEHIGGDIDNLSYGMDFSGVTDHGVRVMGLIASGAASNRVMALPDLLWPVPKHWTMQDAATVPMPYAFAFYCLAIKCSMQRHKSILVHGGTGALGQAVISIALAHGLQVFTTVSDIRKKHFLKQLYPELNEDHIGNSRDNSFRDMVKVHTKGQGVAYVINCTKGELKDVTFSCTGLNSIILDTIQIPSGEKYILKMHCLTRNRSYFWVDFSKITNEKINRLKLQGLMCEGIRQGYVRPLSRVTYAPLDAPRAFRLLRASQHRGRVLLSLQHLPRPQPRITCSRNQTQILICDNPALGVHLGDKLVKRGATKIVLHLPKSTSQVLYKQQFWQDNGVVVKVFISKFENKNDVDDMLIKANNMGTVEGIHVVTSESNTNDKQKVLNYLDKLSRNLCLSVKYFSVLTADSEFGNDTCINRSQEKLPAIKICLPFLKKINEAPDGSSNVRTTYWHACEALEYAVNAKETISLAQIIKLNRSSLLNSVITLADLNVPEHNIDDDVNLGKLGVSIEKVPAIDVFLCNEYNLSLSEEHILQLTVKDLREIEQSIKGKEPMEIKGLDMFFSHFDSDELSSTTETMLLPTLANDIMMMIDDIDITKRYLCIIPGLEGHYEKFKGICERLKMPAVVLQPGLDEPNESIEQIAVRYAKILMQTISVKDNFYLLGYESGVLIALETAAILEKHGLSGTIYLIGATPDEFRTILQTEVDKYKNDKELQTAILKHMYKLICGTELSFEIEEIVEMENRIELCVRNLLGCVSLSAQYTRSSLTFPYYRIKQALLYEPRVSQLQSKIVFLQPNSSDNDGAYRTLQKFSKQKVVVHKLTLPFAQVLQDLRCASFINQYLEKDVLETYNTMNHCETYLSNAENYVNLVDC</sequence>
<dbReference type="Gene3D" id="3.30.70.3290">
    <property type="match status" value="1"/>
</dbReference>
<dbReference type="InterPro" id="IPR036291">
    <property type="entry name" value="NAD(P)-bd_dom_sf"/>
</dbReference>
<dbReference type="InterPro" id="IPR016036">
    <property type="entry name" value="Malonyl_transacylase_ACP-bd"/>
</dbReference>
<dbReference type="CDD" id="cd05195">
    <property type="entry name" value="enoyl_red"/>
    <property type="match status" value="1"/>
</dbReference>
<dbReference type="SMART" id="SM00825">
    <property type="entry name" value="PKS_KS"/>
    <property type="match status" value="1"/>
</dbReference>
<dbReference type="InterPro" id="IPR014030">
    <property type="entry name" value="Ketoacyl_synth_N"/>
</dbReference>
<dbReference type="Gene3D" id="3.40.47.10">
    <property type="match status" value="1"/>
</dbReference>
<dbReference type="Gene3D" id="3.40.366.10">
    <property type="entry name" value="Malonyl-Coenzyme A Acyl Carrier Protein, domain 2"/>
    <property type="match status" value="1"/>
</dbReference>
<organism evidence="2 3">
    <name type="scientific">Chilo suppressalis</name>
    <name type="common">Asiatic rice borer moth</name>
    <dbReference type="NCBI Taxonomy" id="168631"/>
    <lineage>
        <taxon>Eukaryota</taxon>
        <taxon>Metazoa</taxon>
        <taxon>Ecdysozoa</taxon>
        <taxon>Arthropoda</taxon>
        <taxon>Hexapoda</taxon>
        <taxon>Insecta</taxon>
        <taxon>Pterygota</taxon>
        <taxon>Neoptera</taxon>
        <taxon>Endopterygota</taxon>
        <taxon>Lepidoptera</taxon>
        <taxon>Glossata</taxon>
        <taxon>Ditrysia</taxon>
        <taxon>Pyraloidea</taxon>
        <taxon>Crambidae</taxon>
        <taxon>Crambinae</taxon>
        <taxon>Chilo</taxon>
    </lineage>
</organism>
<dbReference type="SMART" id="SM00829">
    <property type="entry name" value="PKS_ER"/>
    <property type="match status" value="1"/>
</dbReference>
<protein>
    <recommendedName>
        <fullName evidence="1">Ketosynthase family 3 (KS3) domain-containing protein</fullName>
    </recommendedName>
</protein>
<dbReference type="Pfam" id="PF00698">
    <property type="entry name" value="Acyl_transf_1"/>
    <property type="match status" value="1"/>
</dbReference>
<dbReference type="Pfam" id="PF02801">
    <property type="entry name" value="Ketoacyl-synt_C"/>
    <property type="match status" value="1"/>
</dbReference>
<name>A0ABN8B914_CHISP</name>
<dbReference type="Gene3D" id="3.40.50.1820">
    <property type="entry name" value="alpha/beta hydrolase"/>
    <property type="match status" value="1"/>
</dbReference>
<dbReference type="Pfam" id="PF16197">
    <property type="entry name" value="KAsynt_C_assoc"/>
    <property type="match status" value="1"/>
</dbReference>
<dbReference type="SUPFAM" id="SSF53474">
    <property type="entry name" value="alpha/beta-Hydrolases"/>
    <property type="match status" value="1"/>
</dbReference>
<dbReference type="InterPro" id="IPR042104">
    <property type="entry name" value="PKS_dehydratase_sf"/>
</dbReference>
<dbReference type="InterPro" id="IPR011032">
    <property type="entry name" value="GroES-like_sf"/>
</dbReference>
<accession>A0ABN8B914</accession>
<gene>
    <name evidence="2" type="ORF">CHILSU_LOCUS5845</name>
</gene>